<reference evidence="3 4" key="1">
    <citation type="submission" date="2018-07" db="EMBL/GenBank/DDBJ databases">
        <title>Comparative genomes isolates from brazilian mangrove.</title>
        <authorList>
            <person name="De Araujo J.E."/>
            <person name="Taketani R.G."/>
            <person name="Silva M.C.P."/>
            <person name="Lourenco M.V."/>
            <person name="Oliveira V.M."/>
            <person name="Andreote F.D."/>
        </authorList>
    </citation>
    <scope>NUCLEOTIDE SEQUENCE [LARGE SCALE GENOMIC DNA]</scope>
    <source>
        <strain evidence="3 4">HEX PRIS-MGV</strain>
    </source>
</reference>
<dbReference type="Pfam" id="PF03475">
    <property type="entry name" value="YiiM_3-alpha"/>
    <property type="match status" value="1"/>
</dbReference>
<organism evidence="3 4">
    <name type="scientific">Bremerella cremea</name>
    <dbReference type="NCBI Taxonomy" id="1031537"/>
    <lineage>
        <taxon>Bacteria</taxon>
        <taxon>Pseudomonadati</taxon>
        <taxon>Planctomycetota</taxon>
        <taxon>Planctomycetia</taxon>
        <taxon>Pirellulales</taxon>
        <taxon>Pirellulaceae</taxon>
        <taxon>Bremerella</taxon>
    </lineage>
</organism>
<dbReference type="EMBL" id="QPEX01000010">
    <property type="protein sequence ID" value="RCS54889.1"/>
    <property type="molecule type" value="Genomic_DNA"/>
</dbReference>
<evidence type="ECO:0000259" key="2">
    <source>
        <dbReference type="PROSITE" id="PS51340"/>
    </source>
</evidence>
<dbReference type="AlphaFoldDB" id="A0A368KX30"/>
<feature type="region of interest" description="Disordered" evidence="1">
    <location>
        <begin position="217"/>
        <end position="241"/>
    </location>
</feature>
<protein>
    <submittedName>
        <fullName evidence="3">MOSC domain-containing protein</fullName>
    </submittedName>
</protein>
<dbReference type="Proteomes" id="UP000253562">
    <property type="component" value="Unassembled WGS sequence"/>
</dbReference>
<dbReference type="GO" id="GO:0030151">
    <property type="term" value="F:molybdenum ion binding"/>
    <property type="evidence" value="ECO:0007669"/>
    <property type="project" value="InterPro"/>
</dbReference>
<feature type="compositionally biased region" description="Basic and acidic residues" evidence="1">
    <location>
        <begin position="223"/>
        <end position="241"/>
    </location>
</feature>
<dbReference type="GO" id="GO:0030170">
    <property type="term" value="F:pyridoxal phosphate binding"/>
    <property type="evidence" value="ECO:0007669"/>
    <property type="project" value="InterPro"/>
</dbReference>
<dbReference type="PANTHER" id="PTHR30212:SF2">
    <property type="entry name" value="PROTEIN YIIM"/>
    <property type="match status" value="1"/>
</dbReference>
<dbReference type="OrthoDB" id="9786134at2"/>
<evidence type="ECO:0000313" key="4">
    <source>
        <dbReference type="Proteomes" id="UP000253562"/>
    </source>
</evidence>
<sequence length="241" mass="26894">MPPPLGHLHSIQVGRPQKYESGADSTKPWTSAIEKHLLNGPVHVGKLNLAGDEQADLVHHGGPDKAVLAYALGHYAIWKQEIPDRQFSPGAFGENLTLAQVDEFNVCVGDIVRLGTCVLQVSQPRQPCWKLSRRWNLPKLAVEVQKTGRTGWYFRVLAEGEIEPGMPLELEARPYPDFTIAWASSVMYAKPRNPREDLRLAQCPALSQSWQTTLLKRSQGKGSVDDSLRLFGRGNDEQPQR</sequence>
<evidence type="ECO:0000313" key="3">
    <source>
        <dbReference type="EMBL" id="RCS54889.1"/>
    </source>
</evidence>
<dbReference type="PANTHER" id="PTHR30212">
    <property type="entry name" value="PROTEIN YIIM"/>
    <property type="match status" value="1"/>
</dbReference>
<feature type="region of interest" description="Disordered" evidence="1">
    <location>
        <begin position="1"/>
        <end position="26"/>
    </location>
</feature>
<proteinExistence type="predicted"/>
<evidence type="ECO:0000256" key="1">
    <source>
        <dbReference type="SAM" id="MobiDB-lite"/>
    </source>
</evidence>
<dbReference type="InterPro" id="IPR052353">
    <property type="entry name" value="Benzoxazolinone_Detox_Enz"/>
</dbReference>
<dbReference type="InterPro" id="IPR005163">
    <property type="entry name" value="Tri_helical_YiiM-like"/>
</dbReference>
<dbReference type="InterPro" id="IPR005302">
    <property type="entry name" value="MoCF_Sase_C"/>
</dbReference>
<dbReference type="Pfam" id="PF03473">
    <property type="entry name" value="MOSC"/>
    <property type="match status" value="1"/>
</dbReference>
<dbReference type="InterPro" id="IPR011037">
    <property type="entry name" value="Pyrv_Knase-like_insert_dom_sf"/>
</dbReference>
<feature type="domain" description="MOSC" evidence="2">
    <location>
        <begin position="36"/>
        <end position="171"/>
    </location>
</feature>
<dbReference type="SUPFAM" id="SSF50800">
    <property type="entry name" value="PK beta-barrel domain-like"/>
    <property type="match status" value="1"/>
</dbReference>
<dbReference type="PROSITE" id="PS51340">
    <property type="entry name" value="MOSC"/>
    <property type="match status" value="1"/>
</dbReference>
<accession>A0A368KX30</accession>
<dbReference type="GO" id="GO:0003824">
    <property type="term" value="F:catalytic activity"/>
    <property type="evidence" value="ECO:0007669"/>
    <property type="project" value="InterPro"/>
</dbReference>
<dbReference type="Gene3D" id="2.40.33.20">
    <property type="entry name" value="PK beta-barrel domain-like"/>
    <property type="match status" value="1"/>
</dbReference>
<name>A0A368KX30_9BACT</name>
<gene>
    <name evidence="3" type="ORF">DTL42_01515</name>
</gene>
<comment type="caution">
    <text evidence="3">The sequence shown here is derived from an EMBL/GenBank/DDBJ whole genome shotgun (WGS) entry which is preliminary data.</text>
</comment>